<feature type="transmembrane region" description="Helical" evidence="8">
    <location>
        <begin position="427"/>
        <end position="450"/>
    </location>
</feature>
<feature type="transmembrane region" description="Helical" evidence="8">
    <location>
        <begin position="519"/>
        <end position="540"/>
    </location>
</feature>
<feature type="transmembrane region" description="Helical" evidence="8">
    <location>
        <begin position="462"/>
        <end position="483"/>
    </location>
</feature>
<dbReference type="InterPro" id="IPR027417">
    <property type="entry name" value="P-loop_NTPase"/>
</dbReference>
<comment type="subcellular location">
    <subcellularLocation>
        <location evidence="1">Membrane</location>
        <topology evidence="1">Multi-pass membrane protein</topology>
    </subcellularLocation>
</comment>
<dbReference type="GO" id="GO:0016020">
    <property type="term" value="C:membrane"/>
    <property type="evidence" value="ECO:0007669"/>
    <property type="project" value="UniProtKB-SubCell"/>
</dbReference>
<gene>
    <name evidence="10" type="ORF">RDI58_018626</name>
</gene>
<evidence type="ECO:0000256" key="4">
    <source>
        <dbReference type="ARBA" id="ARBA00022741"/>
    </source>
</evidence>
<keyword evidence="2" id="KW-0813">Transport</keyword>
<keyword evidence="11" id="KW-1185">Reference proteome</keyword>
<dbReference type="InterPro" id="IPR003439">
    <property type="entry name" value="ABC_transporter-like_ATP-bd"/>
</dbReference>
<dbReference type="CDD" id="cd03213">
    <property type="entry name" value="ABCG_EPDR"/>
    <property type="match status" value="1"/>
</dbReference>
<dbReference type="InterPro" id="IPR013525">
    <property type="entry name" value="ABC2_TM"/>
</dbReference>
<comment type="caution">
    <text evidence="10">The sequence shown here is derived from an EMBL/GenBank/DDBJ whole genome shotgun (WGS) entry which is preliminary data.</text>
</comment>
<evidence type="ECO:0000313" key="11">
    <source>
        <dbReference type="Proteomes" id="UP001371456"/>
    </source>
</evidence>
<feature type="domain" description="ABC transporter" evidence="9">
    <location>
        <begin position="16"/>
        <end position="273"/>
    </location>
</feature>
<dbReference type="SUPFAM" id="SSF52540">
    <property type="entry name" value="P-loop containing nucleoside triphosphate hydrolases"/>
    <property type="match status" value="1"/>
</dbReference>
<feature type="transmembrane region" description="Helical" evidence="8">
    <location>
        <begin position="614"/>
        <end position="634"/>
    </location>
</feature>
<proteinExistence type="predicted"/>
<organism evidence="10 11">
    <name type="scientific">Solanum bulbocastanum</name>
    <name type="common">Wild potato</name>
    <dbReference type="NCBI Taxonomy" id="147425"/>
    <lineage>
        <taxon>Eukaryota</taxon>
        <taxon>Viridiplantae</taxon>
        <taxon>Streptophyta</taxon>
        <taxon>Embryophyta</taxon>
        <taxon>Tracheophyta</taxon>
        <taxon>Spermatophyta</taxon>
        <taxon>Magnoliopsida</taxon>
        <taxon>eudicotyledons</taxon>
        <taxon>Gunneridae</taxon>
        <taxon>Pentapetalae</taxon>
        <taxon>asterids</taxon>
        <taxon>lamiids</taxon>
        <taxon>Solanales</taxon>
        <taxon>Solanaceae</taxon>
        <taxon>Solanoideae</taxon>
        <taxon>Solaneae</taxon>
        <taxon>Solanum</taxon>
    </lineage>
</organism>
<dbReference type="FunFam" id="3.40.50.300:FF:001473">
    <property type="entry name" value="ATP-binding cassette transporter"/>
    <property type="match status" value="1"/>
</dbReference>
<evidence type="ECO:0000256" key="7">
    <source>
        <dbReference type="ARBA" id="ARBA00023136"/>
    </source>
</evidence>
<name>A0AAN8YB54_SOLBU</name>
<dbReference type="Pfam" id="PF00005">
    <property type="entry name" value="ABC_tran"/>
    <property type="match status" value="1"/>
</dbReference>
<feature type="transmembrane region" description="Helical" evidence="8">
    <location>
        <begin position="349"/>
        <end position="371"/>
    </location>
</feature>
<dbReference type="GO" id="GO:0140359">
    <property type="term" value="F:ABC-type transporter activity"/>
    <property type="evidence" value="ECO:0007669"/>
    <property type="project" value="InterPro"/>
</dbReference>
<keyword evidence="4" id="KW-0547">Nucleotide-binding</keyword>
<evidence type="ECO:0000313" key="10">
    <source>
        <dbReference type="EMBL" id="KAK6785171.1"/>
    </source>
</evidence>
<dbReference type="GO" id="GO:0016887">
    <property type="term" value="F:ATP hydrolysis activity"/>
    <property type="evidence" value="ECO:0007669"/>
    <property type="project" value="InterPro"/>
</dbReference>
<dbReference type="InterPro" id="IPR003593">
    <property type="entry name" value="AAA+_ATPase"/>
</dbReference>
<evidence type="ECO:0000259" key="9">
    <source>
        <dbReference type="PROSITE" id="PS50893"/>
    </source>
</evidence>
<reference evidence="10 11" key="1">
    <citation type="submission" date="2024-02" db="EMBL/GenBank/DDBJ databases">
        <title>de novo genome assembly of Solanum bulbocastanum strain 11H21.</title>
        <authorList>
            <person name="Hosaka A.J."/>
        </authorList>
    </citation>
    <scope>NUCLEOTIDE SEQUENCE [LARGE SCALE GENOMIC DNA]</scope>
    <source>
        <tissue evidence="10">Young leaves</tissue>
    </source>
</reference>
<dbReference type="Pfam" id="PF01061">
    <property type="entry name" value="ABC2_membrane"/>
    <property type="match status" value="1"/>
</dbReference>
<accession>A0AAN8YB54</accession>
<evidence type="ECO:0000256" key="6">
    <source>
        <dbReference type="ARBA" id="ARBA00022989"/>
    </source>
</evidence>
<feature type="transmembrane region" description="Helical" evidence="8">
    <location>
        <begin position="490"/>
        <end position="513"/>
    </location>
</feature>
<evidence type="ECO:0000256" key="2">
    <source>
        <dbReference type="ARBA" id="ARBA00022448"/>
    </source>
</evidence>
<dbReference type="GO" id="GO:0005524">
    <property type="term" value="F:ATP binding"/>
    <property type="evidence" value="ECO:0007669"/>
    <property type="project" value="UniProtKB-KW"/>
</dbReference>
<evidence type="ECO:0000256" key="5">
    <source>
        <dbReference type="ARBA" id="ARBA00022840"/>
    </source>
</evidence>
<feature type="transmembrane region" description="Helical" evidence="8">
    <location>
        <begin position="578"/>
        <end position="594"/>
    </location>
</feature>
<evidence type="ECO:0000256" key="1">
    <source>
        <dbReference type="ARBA" id="ARBA00004141"/>
    </source>
</evidence>
<dbReference type="Proteomes" id="UP001371456">
    <property type="component" value="Unassembled WGS sequence"/>
</dbReference>
<evidence type="ECO:0000256" key="3">
    <source>
        <dbReference type="ARBA" id="ARBA00022692"/>
    </source>
</evidence>
<evidence type="ECO:0000256" key="8">
    <source>
        <dbReference type="SAM" id="Phobius"/>
    </source>
</evidence>
<sequence length="661" mass="74467">MEILPVKTSNSDRYKIEARNISYKLPPKYNEFKWIGKKLANNNKTSTYILRNVSCEAKPGEITAVVGPSGAGKTTLLDILAGNVGPSCVSGHVLVNDQPMKPANFRRISGYVTQDEALFPLLTVEETLMYSARFRLRAGDDKVKDRVKKLLNELGLDHVAGLKVGRESSRTISGGEKRRVAIGVELVHDPAVVLLDEPTSGLDSASAFHVMHLLKSMAKNHGKTIVLTIHQPGFRILELFDKAVLLSNGFVVHNGSLHLLEEKLKSTGHFIPHHVNVLEFAIDITDSLAECLHSGDQSDIEKCETEQESDNVLYKNTNKEVLYSNSPLKEVLILSQRFCRNIFRTKQLFLAKVIQALLVGLILGSIFFNAYNNYTNNLELQSQIGFFAFSLTFLLSSNTEALPIFLEERRILMRETSRGAYRISTYNIANTIVFLPFLFIVALLYAIPVYWLVGLKYEFSAFAYYTLVSWMIFAMGNSFVAACSALVPNFLLGMSFIGCLIGAFFLFSGYFISKESIPMFWLFVHYLSLFKYPFECFLINEYGGESGKLKCIQKVDGVCLMYGEQLLTRYGLEESQKWSNIAIMLSFIFCYSLHDPFVLGSWEMLSSLTSSARLVGFCVQISNLICLTSFFFLLDDRLPQQHWQPPWSFPIQSFSITDTCS</sequence>
<dbReference type="InterPro" id="IPR017871">
    <property type="entry name" value="ABC_transporter-like_CS"/>
</dbReference>
<dbReference type="PANTHER" id="PTHR48041:SF117">
    <property type="entry name" value="ABC TRANSPORTER G FAMILY MEMBER 10-LIKE"/>
    <property type="match status" value="1"/>
</dbReference>
<keyword evidence="7 8" id="KW-0472">Membrane</keyword>
<keyword evidence="6 8" id="KW-1133">Transmembrane helix</keyword>
<dbReference type="SMART" id="SM00382">
    <property type="entry name" value="AAA"/>
    <property type="match status" value="1"/>
</dbReference>
<protein>
    <recommendedName>
        <fullName evidence="9">ABC transporter domain-containing protein</fullName>
    </recommendedName>
</protein>
<dbReference type="EMBL" id="JBANQN010000007">
    <property type="protein sequence ID" value="KAK6785171.1"/>
    <property type="molecule type" value="Genomic_DNA"/>
</dbReference>
<dbReference type="PROSITE" id="PS50893">
    <property type="entry name" value="ABC_TRANSPORTER_2"/>
    <property type="match status" value="1"/>
</dbReference>
<dbReference type="AlphaFoldDB" id="A0AAN8YB54"/>
<feature type="transmembrane region" description="Helical" evidence="8">
    <location>
        <begin position="383"/>
        <end position="406"/>
    </location>
</feature>
<keyword evidence="5" id="KW-0067">ATP-binding</keyword>
<dbReference type="PANTHER" id="PTHR48041">
    <property type="entry name" value="ABC TRANSPORTER G FAMILY MEMBER 28"/>
    <property type="match status" value="1"/>
</dbReference>
<dbReference type="InterPro" id="IPR050352">
    <property type="entry name" value="ABCG_transporters"/>
</dbReference>
<dbReference type="Gene3D" id="3.40.50.300">
    <property type="entry name" value="P-loop containing nucleotide triphosphate hydrolases"/>
    <property type="match status" value="1"/>
</dbReference>
<dbReference type="PROSITE" id="PS00211">
    <property type="entry name" value="ABC_TRANSPORTER_1"/>
    <property type="match status" value="1"/>
</dbReference>
<keyword evidence="3 8" id="KW-0812">Transmembrane</keyword>